<feature type="compositionally biased region" description="Basic and acidic residues" evidence="1">
    <location>
        <begin position="37"/>
        <end position="47"/>
    </location>
</feature>
<evidence type="ECO:0000313" key="3">
    <source>
        <dbReference type="Proteomes" id="UP000653565"/>
    </source>
</evidence>
<evidence type="ECO:0000313" key="2">
    <source>
        <dbReference type="EMBL" id="KAF4241410.1"/>
    </source>
</evidence>
<dbReference type="AlphaFoldDB" id="A0A8H4GP04"/>
<protein>
    <submittedName>
        <fullName evidence="2">Uncharacterized protein</fullName>
    </submittedName>
</protein>
<reference evidence="2" key="2">
    <citation type="submission" date="2020-04" db="EMBL/GenBank/DDBJ databases">
        <authorList>
            <person name="Santos R.A.C."/>
            <person name="Steenwyk J.L."/>
            <person name="Rivero-Menendez O."/>
            <person name="Mead M.E."/>
            <person name="Silva L.P."/>
            <person name="Bastos R.W."/>
            <person name="Alastruey-Izquierdo A."/>
            <person name="Goldman G.H."/>
            <person name="Rokas A."/>
        </authorList>
    </citation>
    <scope>NUCLEOTIDE SEQUENCE</scope>
    <source>
        <strain evidence="2">CNM-CM6805</strain>
    </source>
</reference>
<gene>
    <name evidence="2" type="ORF">CNMCM6805_004068</name>
</gene>
<organism evidence="2 3">
    <name type="scientific">Aspergillus fumigatiaffinis</name>
    <dbReference type="NCBI Taxonomy" id="340414"/>
    <lineage>
        <taxon>Eukaryota</taxon>
        <taxon>Fungi</taxon>
        <taxon>Dikarya</taxon>
        <taxon>Ascomycota</taxon>
        <taxon>Pezizomycotina</taxon>
        <taxon>Eurotiomycetes</taxon>
        <taxon>Eurotiomycetidae</taxon>
        <taxon>Eurotiales</taxon>
        <taxon>Aspergillaceae</taxon>
        <taxon>Aspergillus</taxon>
        <taxon>Aspergillus subgen. Fumigati</taxon>
    </lineage>
</organism>
<dbReference type="Proteomes" id="UP000653565">
    <property type="component" value="Unassembled WGS sequence"/>
</dbReference>
<name>A0A8H4GP04_9EURO</name>
<reference evidence="2" key="1">
    <citation type="journal article" date="2020" name="bioRxiv">
        <title>Genomic and phenotypic heterogeneity of clinical isolates of the human pathogens Aspergillus fumigatus, Aspergillus lentulus and Aspergillus fumigatiaffinis.</title>
        <authorList>
            <person name="dos Santos R.A.C."/>
            <person name="Steenwyk J.L."/>
            <person name="Rivero-Menendez O."/>
            <person name="Mead M.E."/>
            <person name="Silva L.P."/>
            <person name="Bastos R.W."/>
            <person name="Alastruey-Izquierdo A."/>
            <person name="Goldman G.H."/>
            <person name="Rokas A."/>
        </authorList>
    </citation>
    <scope>NUCLEOTIDE SEQUENCE</scope>
    <source>
        <strain evidence="2">CNM-CM6805</strain>
    </source>
</reference>
<accession>A0A8H4GP04</accession>
<comment type="caution">
    <text evidence="2">The sequence shown here is derived from an EMBL/GenBank/DDBJ whole genome shotgun (WGS) entry which is preliminary data.</text>
</comment>
<dbReference type="EMBL" id="JAAAPX010000021">
    <property type="protein sequence ID" value="KAF4241410.1"/>
    <property type="molecule type" value="Genomic_DNA"/>
</dbReference>
<proteinExistence type="predicted"/>
<keyword evidence="3" id="KW-1185">Reference proteome</keyword>
<evidence type="ECO:0000256" key="1">
    <source>
        <dbReference type="SAM" id="MobiDB-lite"/>
    </source>
</evidence>
<sequence length="120" mass="13694">MISRVYRDLRWFRFTRHTKQPDPAENSGDVPEADLSEEQRTPLERSEQLAPLDVAGPQEIEQTPNMNNEAEDVLSTKQAKEGNFQADPNNIHYSGLRIASCTDTSNRAPGIWEYLNCFNL</sequence>
<feature type="region of interest" description="Disordered" evidence="1">
    <location>
        <begin position="16"/>
        <end position="67"/>
    </location>
</feature>